<gene>
    <name evidence="8" type="ORF">POTOM_029131</name>
</gene>
<dbReference type="GO" id="GO:0004575">
    <property type="term" value="F:sucrose alpha-glucosidase activity"/>
    <property type="evidence" value="ECO:0007669"/>
    <property type="project" value="TreeGrafter"/>
</dbReference>
<evidence type="ECO:0000256" key="7">
    <source>
        <dbReference type="SAM" id="MobiDB-lite"/>
    </source>
</evidence>
<proteinExistence type="inferred from homology"/>
<feature type="region of interest" description="Disordered" evidence="7">
    <location>
        <begin position="144"/>
        <end position="174"/>
    </location>
</feature>
<sequence length="692" mass="77476">MATSDAVLQVLSGAGPRSFSSDLCFNNLDLAFRSKHIKYVKKRASRHMKMFKCSSVQQNCIGKHWFKRSGDGDLSVNATIKRLQLLRCKCQKAERVSGVTTEGGNGTWFVDSAKTLNLNGAVNTPGVLELGDTQQLMREKEVLTSNGSANKEEESLATNGAVGTGRDASRKVSVDPTEEEAWELLRDSVVHYCGSPIGTIAANDPTSSSVLNYDQVFIRDFIPSGIAFLLKGEYDIVRNFLLHTLQLQSWEKTMDCHSPGPGLMPASFKVRTFPLDGDDSATEEVLDPDFGEAAIGRVAPVDSGLWWIILLRAYGKCSGDLSVQERIDVQTGIKMILRLCLADGFDMFPTLLVTDGSCMIDRRMGIHGHPLEIQDMLMASICPESGKEFAGFRLVEASVCRIWALFYSALLCAKEMLAPEDGSADLLRALNNRLVALSFHIREYYWIDLRKLNEIYRYKTEEYSYDAVNKFNIYPDQVSPWLVEWMPNQGGYLIGNLQPAHMDFRFFSLGNIWSVVSGLATRDQSNAILDLIEAKWSDLVADMPLKICYPALEGQEWQIITGSDPKNTPWSYHNAGSWPTLLWQLTVACIKMNRPEIAARAVDIAEKRISRDKWPEYYDTKKARFIGKQSRLFQTWSIAGYLVAKLLLADPGAARMLVTDEDPELVNAFSCMISSNPRRKRGQKNSKKPFIV</sequence>
<dbReference type="OrthoDB" id="2014030at2759"/>
<dbReference type="AlphaFoldDB" id="A0A8X7ZKQ4"/>
<comment type="catalytic activity">
    <reaction evidence="1 6">
        <text>Hydrolysis of terminal non-reducing beta-D-fructofuranoside residues in beta-D-fructofuranosides.</text>
        <dbReference type="EC" id="3.2.1.26"/>
    </reaction>
</comment>
<comment type="function">
    <text evidence="6">Invertase that cleaves sucrose into glucose and fructose.</text>
</comment>
<comment type="similarity">
    <text evidence="2 6">Belongs to the glycosyl hydrolase 100 family.</text>
</comment>
<dbReference type="FunFam" id="1.50.10.10:FF:000001">
    <property type="entry name" value="probable alkaline/neutral invertase B"/>
    <property type="match status" value="1"/>
</dbReference>
<dbReference type="GO" id="GO:0005987">
    <property type="term" value="P:sucrose catabolic process"/>
    <property type="evidence" value="ECO:0007669"/>
    <property type="project" value="TreeGrafter"/>
</dbReference>
<keyword evidence="3 6" id="KW-0378">Hydrolase</keyword>
<accession>A0A8X7ZKQ4</accession>
<reference evidence="8" key="1">
    <citation type="journal article" date="2020" name="bioRxiv">
        <title>Hybrid origin of Populus tomentosa Carr. identified through genome sequencing and phylogenomic analysis.</title>
        <authorList>
            <person name="An X."/>
            <person name="Gao K."/>
            <person name="Chen Z."/>
            <person name="Li J."/>
            <person name="Yang X."/>
            <person name="Yang X."/>
            <person name="Zhou J."/>
            <person name="Guo T."/>
            <person name="Zhao T."/>
            <person name="Huang S."/>
            <person name="Miao D."/>
            <person name="Khan W.U."/>
            <person name="Rao P."/>
            <person name="Ye M."/>
            <person name="Lei B."/>
            <person name="Liao W."/>
            <person name="Wang J."/>
            <person name="Ji L."/>
            <person name="Li Y."/>
            <person name="Guo B."/>
            <person name="Mustafa N.S."/>
            <person name="Li S."/>
            <person name="Yun Q."/>
            <person name="Keller S.R."/>
            <person name="Mao J."/>
            <person name="Zhang R."/>
            <person name="Strauss S.H."/>
        </authorList>
    </citation>
    <scope>NUCLEOTIDE SEQUENCE</scope>
    <source>
        <strain evidence="8">GM15</strain>
        <tissue evidence="8">Leaf</tissue>
    </source>
</reference>
<evidence type="ECO:0000256" key="5">
    <source>
        <dbReference type="ARBA" id="ARBA00023295"/>
    </source>
</evidence>
<dbReference type="EMBL" id="JAAWWB010000015">
    <property type="protein sequence ID" value="KAG6765115.1"/>
    <property type="molecule type" value="Genomic_DNA"/>
</dbReference>
<evidence type="ECO:0000313" key="9">
    <source>
        <dbReference type="Proteomes" id="UP000886885"/>
    </source>
</evidence>
<organism evidence="8 9">
    <name type="scientific">Populus tomentosa</name>
    <name type="common">Chinese white poplar</name>
    <dbReference type="NCBI Taxonomy" id="118781"/>
    <lineage>
        <taxon>Eukaryota</taxon>
        <taxon>Viridiplantae</taxon>
        <taxon>Streptophyta</taxon>
        <taxon>Embryophyta</taxon>
        <taxon>Tracheophyta</taxon>
        <taxon>Spermatophyta</taxon>
        <taxon>Magnoliopsida</taxon>
        <taxon>eudicotyledons</taxon>
        <taxon>Gunneridae</taxon>
        <taxon>Pentapetalae</taxon>
        <taxon>rosids</taxon>
        <taxon>fabids</taxon>
        <taxon>Malpighiales</taxon>
        <taxon>Salicaceae</taxon>
        <taxon>Saliceae</taxon>
        <taxon>Populus</taxon>
    </lineage>
</organism>
<dbReference type="GO" id="GO:0033926">
    <property type="term" value="F:endo-alpha-N-acetylgalactosaminidase activity"/>
    <property type="evidence" value="ECO:0007669"/>
    <property type="project" value="UniProtKB-UniRule"/>
</dbReference>
<dbReference type="InterPro" id="IPR024746">
    <property type="entry name" value="Glyco_hydro_100"/>
</dbReference>
<evidence type="ECO:0000313" key="8">
    <source>
        <dbReference type="EMBL" id="KAG6765115.1"/>
    </source>
</evidence>
<evidence type="ECO:0000256" key="2">
    <source>
        <dbReference type="ARBA" id="ARBA00007671"/>
    </source>
</evidence>
<evidence type="ECO:0000256" key="3">
    <source>
        <dbReference type="ARBA" id="ARBA00022801"/>
    </source>
</evidence>
<comment type="caution">
    <text evidence="8">The sequence shown here is derived from an EMBL/GenBank/DDBJ whole genome shotgun (WGS) entry which is preliminary data.</text>
</comment>
<keyword evidence="5 6" id="KW-0326">Glycosidase</keyword>
<evidence type="ECO:0000256" key="4">
    <source>
        <dbReference type="ARBA" id="ARBA00023277"/>
    </source>
</evidence>
<keyword evidence="9" id="KW-1185">Reference proteome</keyword>
<keyword evidence="4 6" id="KW-0119">Carbohydrate metabolism</keyword>
<dbReference type="EC" id="3.2.1.26" evidence="6"/>
<dbReference type="PANTHER" id="PTHR31916:SF28">
    <property type="entry name" value="NEUTRAL_ALKALINE INVERTASE 3, CHLOROPLASTIC"/>
    <property type="match status" value="1"/>
</dbReference>
<protein>
    <recommendedName>
        <fullName evidence="6">Alkaline/neutral invertase</fullName>
        <ecNumber evidence="6">3.2.1.26</ecNumber>
    </recommendedName>
</protein>
<dbReference type="PANTHER" id="PTHR31916">
    <property type="match status" value="1"/>
</dbReference>
<evidence type="ECO:0000256" key="6">
    <source>
        <dbReference type="RuleBase" id="RU367047"/>
    </source>
</evidence>
<dbReference type="GO" id="GO:0009507">
    <property type="term" value="C:chloroplast"/>
    <property type="evidence" value="ECO:0007669"/>
    <property type="project" value="TreeGrafter"/>
</dbReference>
<dbReference type="Pfam" id="PF12899">
    <property type="entry name" value="Glyco_hydro_100"/>
    <property type="match status" value="2"/>
</dbReference>
<dbReference type="Proteomes" id="UP000886885">
    <property type="component" value="Chromosome 8A"/>
</dbReference>
<name>A0A8X7ZKQ4_POPTO</name>
<evidence type="ECO:0000256" key="1">
    <source>
        <dbReference type="ARBA" id="ARBA00000094"/>
    </source>
</evidence>